<name>A0AB39VUX9_9GAMM</name>
<organism evidence="4">
    <name type="scientific">Rouxiella sp. WC2420</name>
    <dbReference type="NCBI Taxonomy" id="3234145"/>
    <lineage>
        <taxon>Bacteria</taxon>
        <taxon>Pseudomonadati</taxon>
        <taxon>Pseudomonadota</taxon>
        <taxon>Gammaproteobacteria</taxon>
        <taxon>Enterobacterales</taxon>
        <taxon>Yersiniaceae</taxon>
        <taxon>Rouxiella</taxon>
    </lineage>
</organism>
<dbReference type="InterPro" id="IPR010131">
    <property type="entry name" value="MdtP/NodT-like"/>
</dbReference>
<dbReference type="Gene3D" id="1.20.1600.10">
    <property type="entry name" value="Outer membrane efflux proteins (OEP)"/>
    <property type="match status" value="1"/>
</dbReference>
<evidence type="ECO:0000256" key="1">
    <source>
        <dbReference type="ARBA" id="ARBA00004459"/>
    </source>
</evidence>
<keyword evidence="3" id="KW-1134">Transmembrane beta strand</keyword>
<evidence type="ECO:0000313" key="4">
    <source>
        <dbReference type="EMBL" id="XDU74205.1"/>
    </source>
</evidence>
<dbReference type="AlphaFoldDB" id="A0AB39VUX9"/>
<dbReference type="GO" id="GO:0009279">
    <property type="term" value="C:cell outer membrane"/>
    <property type="evidence" value="ECO:0007669"/>
    <property type="project" value="UniProtKB-SubCell"/>
</dbReference>
<comment type="similarity">
    <text evidence="2 3">Belongs to the outer membrane factor (OMF) (TC 1.B.17) family.</text>
</comment>
<keyword evidence="3" id="KW-0472">Membrane</keyword>
<dbReference type="GO" id="GO:0015562">
    <property type="term" value="F:efflux transmembrane transporter activity"/>
    <property type="evidence" value="ECO:0007669"/>
    <property type="project" value="InterPro"/>
</dbReference>
<dbReference type="Gene3D" id="2.20.200.10">
    <property type="entry name" value="Outer membrane efflux proteins (OEP)"/>
    <property type="match status" value="1"/>
</dbReference>
<dbReference type="PANTHER" id="PTHR30203:SF25">
    <property type="entry name" value="OUTER MEMBRANE PROTEIN-RELATED"/>
    <property type="match status" value="1"/>
</dbReference>
<dbReference type="RefSeq" id="WP_369790405.1">
    <property type="nucleotide sequence ID" value="NZ_CP165628.1"/>
</dbReference>
<accession>A0AB39VUX9</accession>
<keyword evidence="3" id="KW-0449">Lipoprotein</keyword>
<evidence type="ECO:0000256" key="3">
    <source>
        <dbReference type="RuleBase" id="RU362097"/>
    </source>
</evidence>
<dbReference type="NCBIfam" id="TIGR01845">
    <property type="entry name" value="outer_NodT"/>
    <property type="match status" value="1"/>
</dbReference>
<dbReference type="InterPro" id="IPR003423">
    <property type="entry name" value="OMP_efflux"/>
</dbReference>
<feature type="signal peptide" evidence="3">
    <location>
        <begin position="1"/>
        <end position="19"/>
    </location>
</feature>
<dbReference type="EMBL" id="CP165628">
    <property type="protein sequence ID" value="XDU74205.1"/>
    <property type="molecule type" value="Genomic_DNA"/>
</dbReference>
<protein>
    <submittedName>
        <fullName evidence="4">Efflux transporter outer membrane subunit</fullName>
    </submittedName>
</protein>
<sequence length="491" mass="52419">MKPSIIAVIISASSLSGLAGCTVGPDFHAPKPNLPAHWNQHDAPENQSKTVSNNIDSKWWTSFGDPQLSALLKDAQANNLSLKEAANHVEQSLAVRSTVTADRLPSLGATGGYSYARNSSQGLTDISGHDGKSDYSVWDSGLNASWELDLWGRVRRSVEVANANVQISEEDQHAALVSILSETARDYIQLRGTQNSLKITQQNLDIAQHSLDLTKARMSQGVATNLEVSQEAALVESIEARIPPLQQQESVLINALSFLIGREPGALNAELGTIKDIPAGPANVPVGIPSELAQRRPDIRRAEATLHAATAGIGIAKANFYPGITLSGDVGFQSMQLSNMGGWASHSFAFGPGINLPLFEGGRLTGALKLSENRQKDAAIAYQRTVLAAWHEVDNDLSGYQAEQRRHQSLVNAVKDSQNALASAEDQYKQGSVDFVNVLTVQNALLENQAALIQSTAEVSLTLVNLYQALGGGWEQGTGVTAPLTAAAIKK</sequence>
<keyword evidence="3" id="KW-0732">Signal</keyword>
<dbReference type="Pfam" id="PF02321">
    <property type="entry name" value="OEP"/>
    <property type="match status" value="2"/>
</dbReference>
<comment type="subcellular location">
    <subcellularLocation>
        <location evidence="1 3">Cell outer membrane</location>
        <topology evidence="1 3">Lipid-anchor</topology>
    </subcellularLocation>
</comment>
<proteinExistence type="inferred from homology"/>
<keyword evidence="3" id="KW-0564">Palmitate</keyword>
<dbReference type="PANTHER" id="PTHR30203">
    <property type="entry name" value="OUTER MEMBRANE CATION EFFLUX PROTEIN"/>
    <property type="match status" value="1"/>
</dbReference>
<dbReference type="PROSITE" id="PS51257">
    <property type="entry name" value="PROKAR_LIPOPROTEIN"/>
    <property type="match status" value="1"/>
</dbReference>
<dbReference type="SUPFAM" id="SSF56954">
    <property type="entry name" value="Outer membrane efflux proteins (OEP)"/>
    <property type="match status" value="1"/>
</dbReference>
<evidence type="ECO:0000256" key="2">
    <source>
        <dbReference type="ARBA" id="ARBA00007613"/>
    </source>
</evidence>
<keyword evidence="3" id="KW-0812">Transmembrane</keyword>
<reference evidence="4" key="1">
    <citation type="submission" date="2024-07" db="EMBL/GenBank/DDBJ databases">
        <authorList>
            <person name="Biller S.J."/>
        </authorList>
    </citation>
    <scope>NUCLEOTIDE SEQUENCE</scope>
    <source>
        <strain evidence="4">WC2420</strain>
    </source>
</reference>
<gene>
    <name evidence="4" type="ORF">AB3G37_09095</name>
</gene>
<feature type="chain" id="PRO_5044047394" evidence="3">
    <location>
        <begin position="20"/>
        <end position="491"/>
    </location>
</feature>